<name>A0A1I7VVS3_LOALO</name>
<keyword evidence="1" id="KW-1185">Reference proteome</keyword>
<dbReference type="AlphaFoldDB" id="A0A1I7VVS3"/>
<sequence length="105" mass="11638">MVGNQSEILDEPITIEPSLGITTLQTAHPSELPRKSTSSGDAGEIIRLQQQLCDLKTSFPSSGQSSEPHSVEIENFLNYYHPQHTIYTDVGFQINEKCSNQNAFT</sequence>
<proteinExistence type="predicted"/>
<dbReference type="WBParaSite" id="EN70_6815">
    <property type="protein sequence ID" value="EN70_6815"/>
    <property type="gene ID" value="EN70_6815"/>
</dbReference>
<evidence type="ECO:0000313" key="2">
    <source>
        <dbReference type="WBParaSite" id="EN70_6815"/>
    </source>
</evidence>
<organism evidence="1 2">
    <name type="scientific">Loa loa</name>
    <name type="common">Eye worm</name>
    <name type="synonym">Filaria loa</name>
    <dbReference type="NCBI Taxonomy" id="7209"/>
    <lineage>
        <taxon>Eukaryota</taxon>
        <taxon>Metazoa</taxon>
        <taxon>Ecdysozoa</taxon>
        <taxon>Nematoda</taxon>
        <taxon>Chromadorea</taxon>
        <taxon>Rhabditida</taxon>
        <taxon>Spirurina</taxon>
        <taxon>Spiruromorpha</taxon>
        <taxon>Filarioidea</taxon>
        <taxon>Onchocercidae</taxon>
        <taxon>Loa</taxon>
    </lineage>
</organism>
<reference evidence="2" key="2">
    <citation type="submission" date="2016-11" db="UniProtKB">
        <authorList>
            <consortium name="WormBaseParasite"/>
        </authorList>
    </citation>
    <scope>IDENTIFICATION</scope>
</reference>
<dbReference type="Proteomes" id="UP000095285">
    <property type="component" value="Unassembled WGS sequence"/>
</dbReference>
<reference evidence="1" key="1">
    <citation type="submission" date="2012-04" db="EMBL/GenBank/DDBJ databases">
        <title>The Genome Sequence of Loa loa.</title>
        <authorList>
            <consortium name="The Broad Institute Genome Sequencing Platform"/>
            <consortium name="Broad Institute Genome Sequencing Center for Infectious Disease"/>
            <person name="Nutman T.B."/>
            <person name="Fink D.L."/>
            <person name="Russ C."/>
            <person name="Young S."/>
            <person name="Zeng Q."/>
            <person name="Gargeya S."/>
            <person name="Alvarado L."/>
            <person name="Berlin A."/>
            <person name="Chapman S.B."/>
            <person name="Chen Z."/>
            <person name="Freedman E."/>
            <person name="Gellesch M."/>
            <person name="Goldberg J."/>
            <person name="Griggs A."/>
            <person name="Gujja S."/>
            <person name="Heilman E.R."/>
            <person name="Heiman D."/>
            <person name="Howarth C."/>
            <person name="Mehta T."/>
            <person name="Neiman D."/>
            <person name="Pearson M."/>
            <person name="Roberts A."/>
            <person name="Saif S."/>
            <person name="Shea T."/>
            <person name="Shenoy N."/>
            <person name="Sisk P."/>
            <person name="Stolte C."/>
            <person name="Sykes S."/>
            <person name="White J."/>
            <person name="Yandava C."/>
            <person name="Haas B."/>
            <person name="Henn M.R."/>
            <person name="Nusbaum C."/>
            <person name="Birren B."/>
        </authorList>
    </citation>
    <scope>NUCLEOTIDE SEQUENCE [LARGE SCALE GENOMIC DNA]</scope>
</reference>
<accession>A0A1I7VVS3</accession>
<protein>
    <submittedName>
        <fullName evidence="2">Uncharacterized protein</fullName>
    </submittedName>
</protein>
<evidence type="ECO:0000313" key="1">
    <source>
        <dbReference type="Proteomes" id="UP000095285"/>
    </source>
</evidence>